<name>A0AAV2TV01_CALDB</name>
<keyword evidence="2" id="KW-0812">Transmembrane</keyword>
<dbReference type="Proteomes" id="UP001497525">
    <property type="component" value="Unassembled WGS sequence"/>
</dbReference>
<accession>A0AAV2TV01</accession>
<comment type="caution">
    <text evidence="3">The sequence shown here is derived from an EMBL/GenBank/DDBJ whole genome shotgun (WGS) entry which is preliminary data.</text>
</comment>
<evidence type="ECO:0000313" key="3">
    <source>
        <dbReference type="EMBL" id="CAL5139207.1"/>
    </source>
</evidence>
<protein>
    <submittedName>
        <fullName evidence="3">Uncharacterized protein</fullName>
    </submittedName>
</protein>
<keyword evidence="2" id="KW-0472">Membrane</keyword>
<feature type="compositionally biased region" description="Polar residues" evidence="1">
    <location>
        <begin position="314"/>
        <end position="324"/>
    </location>
</feature>
<evidence type="ECO:0000313" key="4">
    <source>
        <dbReference type="Proteomes" id="UP001497525"/>
    </source>
</evidence>
<keyword evidence="2" id="KW-1133">Transmembrane helix</keyword>
<reference evidence="3" key="1">
    <citation type="submission" date="2024-06" db="EMBL/GenBank/DDBJ databases">
        <authorList>
            <person name="Liu X."/>
            <person name="Lenzi L."/>
            <person name="Haldenby T S."/>
            <person name="Uol C."/>
        </authorList>
    </citation>
    <scope>NUCLEOTIDE SEQUENCE</scope>
</reference>
<dbReference type="AlphaFoldDB" id="A0AAV2TV01"/>
<dbReference type="EMBL" id="CAXLJL010000600">
    <property type="protein sequence ID" value="CAL5139207.1"/>
    <property type="molecule type" value="Genomic_DNA"/>
</dbReference>
<proteinExistence type="predicted"/>
<sequence>MCCIKYVIAESLLKVERSEGYRIERIGVKGVKVNFSWIRTDDITSWLKAAEKCSSTQSSLPKASEMRYFYKTLRSDDAKLYSPEGLRNQTVNGVAFYLADVLEATMDYPNTESGERMCLVVEKRPNTQVHLAETTAVRSCLTPVNLLVCKSPLETDEFGISQHQHMDNQYLPCNAYADQWVGPQPQWVIDLKQKAEIADHQFCFKPDIFYASLSLIGVLILLTTIISAVLAVRYHQSMQKLKRATREPNEDYLLSSSSVAASEAAAALNNIEAGAGRLDILADSEFYRAPENMSRESYKQALINEGYQRLSNGLTSSLRASRTGQSMRESNSMSSLRRSQQRR</sequence>
<organism evidence="3 4">
    <name type="scientific">Calicophoron daubneyi</name>
    <name type="common">Rumen fluke</name>
    <name type="synonym">Paramphistomum daubneyi</name>
    <dbReference type="NCBI Taxonomy" id="300641"/>
    <lineage>
        <taxon>Eukaryota</taxon>
        <taxon>Metazoa</taxon>
        <taxon>Spiralia</taxon>
        <taxon>Lophotrochozoa</taxon>
        <taxon>Platyhelminthes</taxon>
        <taxon>Trematoda</taxon>
        <taxon>Digenea</taxon>
        <taxon>Plagiorchiida</taxon>
        <taxon>Pronocephalata</taxon>
        <taxon>Paramphistomoidea</taxon>
        <taxon>Paramphistomidae</taxon>
        <taxon>Calicophoron</taxon>
    </lineage>
</organism>
<feature type="region of interest" description="Disordered" evidence="1">
    <location>
        <begin position="314"/>
        <end position="343"/>
    </location>
</feature>
<evidence type="ECO:0000256" key="2">
    <source>
        <dbReference type="SAM" id="Phobius"/>
    </source>
</evidence>
<feature type="compositionally biased region" description="Low complexity" evidence="1">
    <location>
        <begin position="325"/>
        <end position="343"/>
    </location>
</feature>
<evidence type="ECO:0000256" key="1">
    <source>
        <dbReference type="SAM" id="MobiDB-lite"/>
    </source>
</evidence>
<feature type="transmembrane region" description="Helical" evidence="2">
    <location>
        <begin position="208"/>
        <end position="232"/>
    </location>
</feature>
<gene>
    <name evidence="3" type="ORF">CDAUBV1_LOCUS14241</name>
</gene>